<protein>
    <submittedName>
        <fullName evidence="2">Uncharacterized protein</fullName>
    </submittedName>
</protein>
<dbReference type="OrthoDB" id="3200163at2759"/>
<reference evidence="2 3" key="1">
    <citation type="journal article" date="2015" name="BMC Genomics">
        <title>The genome of the truffle-parasite Tolypocladium ophioglossoides and the evolution of antifungal peptaibiotics.</title>
        <authorList>
            <person name="Quandt C.A."/>
            <person name="Bushley K.E."/>
            <person name="Spatafora J.W."/>
        </authorList>
    </citation>
    <scope>NUCLEOTIDE SEQUENCE [LARGE SCALE GENOMIC DNA]</scope>
    <source>
        <strain evidence="2 3">CBS 100239</strain>
    </source>
</reference>
<feature type="compositionally biased region" description="Polar residues" evidence="1">
    <location>
        <begin position="315"/>
        <end position="327"/>
    </location>
</feature>
<evidence type="ECO:0000313" key="3">
    <source>
        <dbReference type="Proteomes" id="UP000036947"/>
    </source>
</evidence>
<feature type="compositionally biased region" description="Basic and acidic residues" evidence="1">
    <location>
        <begin position="301"/>
        <end position="314"/>
    </location>
</feature>
<feature type="non-terminal residue" evidence="2">
    <location>
        <position position="1"/>
    </location>
</feature>
<evidence type="ECO:0000313" key="2">
    <source>
        <dbReference type="EMBL" id="KND91192.1"/>
    </source>
</evidence>
<accession>A0A0L0NAM9</accession>
<keyword evidence="3" id="KW-1185">Reference proteome</keyword>
<proteinExistence type="predicted"/>
<feature type="region of interest" description="Disordered" evidence="1">
    <location>
        <begin position="301"/>
        <end position="331"/>
    </location>
</feature>
<comment type="caution">
    <text evidence="2">The sequence shown here is derived from an EMBL/GenBank/DDBJ whole genome shotgun (WGS) entry which is preliminary data.</text>
</comment>
<organism evidence="2 3">
    <name type="scientific">Tolypocladium ophioglossoides (strain CBS 100239)</name>
    <name type="common">Snaketongue truffleclub</name>
    <name type="synonym">Elaphocordyceps ophioglossoides</name>
    <dbReference type="NCBI Taxonomy" id="1163406"/>
    <lineage>
        <taxon>Eukaryota</taxon>
        <taxon>Fungi</taxon>
        <taxon>Dikarya</taxon>
        <taxon>Ascomycota</taxon>
        <taxon>Pezizomycotina</taxon>
        <taxon>Sordariomycetes</taxon>
        <taxon>Hypocreomycetidae</taxon>
        <taxon>Hypocreales</taxon>
        <taxon>Ophiocordycipitaceae</taxon>
        <taxon>Tolypocladium</taxon>
    </lineage>
</organism>
<gene>
    <name evidence="2" type="ORF">TOPH_04109</name>
</gene>
<dbReference type="Proteomes" id="UP000036947">
    <property type="component" value="Unassembled WGS sequence"/>
</dbReference>
<dbReference type="EMBL" id="LFRF01000009">
    <property type="protein sequence ID" value="KND91192.1"/>
    <property type="molecule type" value="Genomic_DNA"/>
</dbReference>
<name>A0A0L0NAM9_TOLOC</name>
<sequence length="418" mass="46509">RPGTGALLAREPDDIRARDPEHGVRLNEDEAIHRQEAVRDQGLGLRELYKVIRSFLRTIPSSYVHILSPFQVVVERKSRVQEALLDGQNAVSGSGLKKCAQVWDRIRIRNAGLLEILPTNIRLDEPRAEYKEMWHHVNANVQLIHRMAHDFLVDAEEGKHDRYTPDDMSIQLAKSLLCQPLARGGPSFATDLLQVSGRCTRYTNPNEKGADGPGGHVPGLVDRARRQTRPQAKACRVKGIMKKAELEKLEKRLSQSLGLLQLALQMYQLALRHMANSVLQNINSDLLASSVASIVVKRLNEPDRHANETQREHGQSGTTQKAANPSAISRPEEYSTVCTSSKFGRFVRTCNRVTGAWKALIQPPESPYIPGTSGCSIGHGEQNRQLKQITDALGSFQRHPDAVPAERLLDLVQSRVAG</sequence>
<evidence type="ECO:0000256" key="1">
    <source>
        <dbReference type="SAM" id="MobiDB-lite"/>
    </source>
</evidence>
<dbReference type="AlphaFoldDB" id="A0A0L0NAM9"/>